<evidence type="ECO:0000313" key="6">
    <source>
        <dbReference type="Proteomes" id="UP000462760"/>
    </source>
</evidence>
<dbReference type="GO" id="GO:0016810">
    <property type="term" value="F:hydrolase activity, acting on carbon-nitrogen (but not peptide) bonds"/>
    <property type="evidence" value="ECO:0007669"/>
    <property type="project" value="InterPro"/>
</dbReference>
<evidence type="ECO:0000259" key="4">
    <source>
        <dbReference type="PROSITE" id="PS51677"/>
    </source>
</evidence>
<dbReference type="InterPro" id="IPR002509">
    <property type="entry name" value="NODB_dom"/>
</dbReference>
<dbReference type="PROSITE" id="PS51677">
    <property type="entry name" value="NODB"/>
    <property type="match status" value="1"/>
</dbReference>
<organism evidence="5 6">
    <name type="scientific">Anaerosalibacter bizertensis</name>
    <dbReference type="NCBI Taxonomy" id="932217"/>
    <lineage>
        <taxon>Bacteria</taxon>
        <taxon>Bacillati</taxon>
        <taxon>Bacillota</taxon>
        <taxon>Tissierellia</taxon>
        <taxon>Tissierellales</taxon>
        <taxon>Sporanaerobacteraceae</taxon>
        <taxon>Anaerosalibacter</taxon>
    </lineage>
</organism>
<gene>
    <name evidence="5" type="ORF">FYJ27_06520</name>
</gene>
<dbReference type="GO" id="GO:0005576">
    <property type="term" value="C:extracellular region"/>
    <property type="evidence" value="ECO:0007669"/>
    <property type="project" value="UniProtKB-SubCell"/>
</dbReference>
<proteinExistence type="predicted"/>
<keyword evidence="2" id="KW-0732">Signal</keyword>
<dbReference type="OrthoDB" id="9778320at2"/>
<sequence>MLLFINQIQLGGISMADKKTVYKLFNIIPISVLLMMLVAGKSATKNISLKTTSLIDKERLIPILMYHHVGAENIETNKITITNKRFEEDIRYLKDNGYTAISFKELVDYVNNGTSLPEKPIIITFDDGLDDNYKYAYPILKKNHMKATIFAIGSRIGIKNYNNDPRYSYFTWEEAKEMYESGIIEIQPHSYDLHYYKENSHHGEGVLPMALEDENFHYDRFLKDTEEVIKLIKTKVGCDSYVYAYPYGKYNSTNEKVLKDLNFKVTLTTKSEYADISNGLYGLKRINVPSHKKLGELLKY</sequence>
<protein>
    <submittedName>
        <fullName evidence="5">Polysaccharide deacetylase family protein</fullName>
    </submittedName>
</protein>
<accession>A0A844FH58</accession>
<feature type="transmembrane region" description="Helical" evidence="3">
    <location>
        <begin position="21"/>
        <end position="40"/>
    </location>
</feature>
<evidence type="ECO:0000313" key="5">
    <source>
        <dbReference type="EMBL" id="MSS43387.1"/>
    </source>
</evidence>
<comment type="caution">
    <text evidence="5">The sequence shown here is derived from an EMBL/GenBank/DDBJ whole genome shotgun (WGS) entry which is preliminary data.</text>
</comment>
<comment type="subcellular location">
    <subcellularLocation>
        <location evidence="1">Secreted</location>
    </subcellularLocation>
</comment>
<dbReference type="EMBL" id="VULR01000007">
    <property type="protein sequence ID" value="MSS43387.1"/>
    <property type="molecule type" value="Genomic_DNA"/>
</dbReference>
<dbReference type="AlphaFoldDB" id="A0A844FH58"/>
<evidence type="ECO:0000256" key="1">
    <source>
        <dbReference type="ARBA" id="ARBA00004613"/>
    </source>
</evidence>
<dbReference type="InterPro" id="IPR011330">
    <property type="entry name" value="Glyco_hydro/deAcase_b/a-brl"/>
</dbReference>
<reference evidence="5 6" key="1">
    <citation type="submission" date="2019-08" db="EMBL/GenBank/DDBJ databases">
        <title>In-depth cultivation of the pig gut microbiome towards novel bacterial diversity and tailored functional studies.</title>
        <authorList>
            <person name="Wylensek D."/>
            <person name="Hitch T.C.A."/>
            <person name="Clavel T."/>
        </authorList>
    </citation>
    <scope>NUCLEOTIDE SEQUENCE [LARGE SCALE GENOMIC DNA]</scope>
    <source>
        <strain evidence="5 6">Med78-601-WT-4W-RMD-3</strain>
    </source>
</reference>
<evidence type="ECO:0000256" key="2">
    <source>
        <dbReference type="ARBA" id="ARBA00022729"/>
    </source>
</evidence>
<dbReference type="SUPFAM" id="SSF88713">
    <property type="entry name" value="Glycoside hydrolase/deacetylase"/>
    <property type="match status" value="1"/>
</dbReference>
<dbReference type="PANTHER" id="PTHR34216">
    <property type="match status" value="1"/>
</dbReference>
<dbReference type="InterPro" id="IPR051398">
    <property type="entry name" value="Polysacch_Deacetylase"/>
</dbReference>
<keyword evidence="3" id="KW-0812">Transmembrane</keyword>
<dbReference type="Gene3D" id="3.20.20.370">
    <property type="entry name" value="Glycoside hydrolase/deacetylase"/>
    <property type="match status" value="1"/>
</dbReference>
<feature type="domain" description="NodB homology" evidence="4">
    <location>
        <begin position="119"/>
        <end position="300"/>
    </location>
</feature>
<dbReference type="Pfam" id="PF01522">
    <property type="entry name" value="Polysacc_deac_1"/>
    <property type="match status" value="1"/>
</dbReference>
<keyword evidence="3" id="KW-0472">Membrane</keyword>
<keyword evidence="3" id="KW-1133">Transmembrane helix</keyword>
<evidence type="ECO:0000256" key="3">
    <source>
        <dbReference type="SAM" id="Phobius"/>
    </source>
</evidence>
<dbReference type="GO" id="GO:0005975">
    <property type="term" value="P:carbohydrate metabolic process"/>
    <property type="evidence" value="ECO:0007669"/>
    <property type="project" value="InterPro"/>
</dbReference>
<dbReference type="Proteomes" id="UP000462760">
    <property type="component" value="Unassembled WGS sequence"/>
</dbReference>
<dbReference type="PANTHER" id="PTHR34216:SF3">
    <property type="entry name" value="POLY-BETA-1,6-N-ACETYL-D-GLUCOSAMINE N-DEACETYLASE"/>
    <property type="match status" value="1"/>
</dbReference>
<name>A0A844FH58_9FIRM</name>